<evidence type="ECO:0000256" key="1">
    <source>
        <dbReference type="ARBA" id="ARBA00004141"/>
    </source>
</evidence>
<dbReference type="InterPro" id="IPR007919">
    <property type="entry name" value="UPF0220"/>
</dbReference>
<keyword evidence="3 6" id="KW-0812">Transmembrane</keyword>
<comment type="subcellular location">
    <subcellularLocation>
        <location evidence="1">Membrane</location>
        <topology evidence="1">Multi-pass membrane protein</topology>
    </subcellularLocation>
</comment>
<gene>
    <name evidence="7" type="ORF">PCOS0759_LOCUS807</name>
</gene>
<evidence type="ECO:0000256" key="5">
    <source>
        <dbReference type="ARBA" id="ARBA00023136"/>
    </source>
</evidence>
<evidence type="ECO:0000256" key="3">
    <source>
        <dbReference type="ARBA" id="ARBA00022692"/>
    </source>
</evidence>
<evidence type="ECO:0000313" key="7">
    <source>
        <dbReference type="EMBL" id="CAD9077575.1"/>
    </source>
</evidence>
<evidence type="ECO:0000256" key="6">
    <source>
        <dbReference type="SAM" id="Phobius"/>
    </source>
</evidence>
<keyword evidence="4 6" id="KW-1133">Transmembrane helix</keyword>
<organism evidence="7">
    <name type="scientific">Percolomonas cosmopolitus</name>
    <dbReference type="NCBI Taxonomy" id="63605"/>
    <lineage>
        <taxon>Eukaryota</taxon>
        <taxon>Discoba</taxon>
        <taxon>Heterolobosea</taxon>
        <taxon>Tetramitia</taxon>
        <taxon>Eutetramitia</taxon>
        <taxon>Percolomonadidae</taxon>
        <taxon>Percolomonas</taxon>
    </lineage>
</organism>
<proteinExistence type="inferred from homology"/>
<accession>A0A7S1KLT2</accession>
<keyword evidence="5 6" id="KW-0472">Membrane</keyword>
<evidence type="ECO:0000256" key="4">
    <source>
        <dbReference type="ARBA" id="ARBA00022989"/>
    </source>
</evidence>
<feature type="transmembrane region" description="Helical" evidence="6">
    <location>
        <begin position="117"/>
        <end position="138"/>
    </location>
</feature>
<comment type="similarity">
    <text evidence="2">Belongs to the UPF0220 family.</text>
</comment>
<dbReference type="Pfam" id="PF05255">
    <property type="entry name" value="UPF0220"/>
    <property type="match status" value="1"/>
</dbReference>
<dbReference type="PANTHER" id="PTHR13180">
    <property type="entry name" value="SMALL MEMBRANE PROTEIN-RELATED"/>
    <property type="match status" value="1"/>
</dbReference>
<feature type="transmembrane region" description="Helical" evidence="6">
    <location>
        <begin position="38"/>
        <end position="58"/>
    </location>
</feature>
<name>A0A7S1KLT2_9EUKA</name>
<dbReference type="AlphaFoldDB" id="A0A7S1KLT2"/>
<dbReference type="EMBL" id="HBGD01001016">
    <property type="protein sequence ID" value="CAD9077575.1"/>
    <property type="molecule type" value="Transcribed_RNA"/>
</dbReference>
<protein>
    <submittedName>
        <fullName evidence="7">Uncharacterized protein</fullName>
    </submittedName>
</protein>
<reference evidence="7" key="1">
    <citation type="submission" date="2021-01" db="EMBL/GenBank/DDBJ databases">
        <authorList>
            <person name="Corre E."/>
            <person name="Pelletier E."/>
            <person name="Niang G."/>
            <person name="Scheremetjew M."/>
            <person name="Finn R."/>
            <person name="Kale V."/>
            <person name="Holt S."/>
            <person name="Cochrane G."/>
            <person name="Meng A."/>
            <person name="Brown T."/>
            <person name="Cohen L."/>
        </authorList>
    </citation>
    <scope>NUCLEOTIDE SEQUENCE</scope>
    <source>
        <strain evidence="7">WS</strain>
    </source>
</reference>
<sequence>MPLSSVLTYLTGAFFATSILLHIDACIQQKITYGSDVAWYSHFPLVVSGVVFFAMNLVSINDFKGSNAFDEQNYRNRTYFMIAWLFVNYFTLFVSLMASVALFVAGVADAGNGLGTYSAIVILVANLLMALSSFVFFFGRYEWERKKLDYDIM</sequence>
<feature type="transmembrane region" description="Helical" evidence="6">
    <location>
        <begin position="79"/>
        <end position="105"/>
    </location>
</feature>
<dbReference type="GO" id="GO:0016020">
    <property type="term" value="C:membrane"/>
    <property type="evidence" value="ECO:0007669"/>
    <property type="project" value="UniProtKB-SubCell"/>
</dbReference>
<evidence type="ECO:0000256" key="2">
    <source>
        <dbReference type="ARBA" id="ARBA00005335"/>
    </source>
</evidence>